<gene>
    <name evidence="1" type="ORF">ANCCAN_08765</name>
</gene>
<name>A0A368GQG7_ANCCA</name>
<keyword evidence="2" id="KW-1185">Reference proteome</keyword>
<protein>
    <recommendedName>
        <fullName evidence="3">CC domain-containing protein</fullName>
    </recommendedName>
</protein>
<evidence type="ECO:0008006" key="3">
    <source>
        <dbReference type="Google" id="ProtNLM"/>
    </source>
</evidence>
<proteinExistence type="predicted"/>
<organism evidence="1 2">
    <name type="scientific">Ancylostoma caninum</name>
    <name type="common">Dog hookworm</name>
    <dbReference type="NCBI Taxonomy" id="29170"/>
    <lineage>
        <taxon>Eukaryota</taxon>
        <taxon>Metazoa</taxon>
        <taxon>Ecdysozoa</taxon>
        <taxon>Nematoda</taxon>
        <taxon>Chromadorea</taxon>
        <taxon>Rhabditida</taxon>
        <taxon>Rhabditina</taxon>
        <taxon>Rhabditomorpha</taxon>
        <taxon>Strongyloidea</taxon>
        <taxon>Ancylostomatidae</taxon>
        <taxon>Ancylostomatinae</taxon>
        <taxon>Ancylostoma</taxon>
    </lineage>
</organism>
<dbReference type="STRING" id="29170.A0A368GQG7"/>
<comment type="caution">
    <text evidence="1">The sequence shown here is derived from an EMBL/GenBank/DDBJ whole genome shotgun (WGS) entry which is preliminary data.</text>
</comment>
<dbReference type="EMBL" id="JOJR01000106">
    <property type="protein sequence ID" value="RCN45265.1"/>
    <property type="molecule type" value="Genomic_DNA"/>
</dbReference>
<dbReference type="OrthoDB" id="5799392at2759"/>
<dbReference type="AlphaFoldDB" id="A0A368GQG7"/>
<evidence type="ECO:0000313" key="2">
    <source>
        <dbReference type="Proteomes" id="UP000252519"/>
    </source>
</evidence>
<sequence length="114" mass="12171">MDAAAQSPRLLLLQIAAKHAPVWQPPDPVRMGDALRASALSQTTVVNARLSEVQGDAIAKVYYFVNQMGICLGGFTCNNGFCWQQCPSNVMLFGAYLNTACVGGRTCQAGNICC</sequence>
<accession>A0A368GQG7</accession>
<evidence type="ECO:0000313" key="1">
    <source>
        <dbReference type="EMBL" id="RCN45265.1"/>
    </source>
</evidence>
<dbReference type="Proteomes" id="UP000252519">
    <property type="component" value="Unassembled WGS sequence"/>
</dbReference>
<reference evidence="1 2" key="1">
    <citation type="submission" date="2014-10" db="EMBL/GenBank/DDBJ databases">
        <title>Draft genome of the hookworm Ancylostoma caninum.</title>
        <authorList>
            <person name="Mitreva M."/>
        </authorList>
    </citation>
    <scope>NUCLEOTIDE SEQUENCE [LARGE SCALE GENOMIC DNA]</scope>
    <source>
        <strain evidence="1 2">Baltimore</strain>
    </source>
</reference>